<evidence type="ECO:0000256" key="4">
    <source>
        <dbReference type="ARBA" id="ARBA00023136"/>
    </source>
</evidence>
<reference evidence="7" key="1">
    <citation type="journal article" date="2016" name="Nat. Genet.">
        <title>A high-quality carrot genome assembly provides new insights into carotenoid accumulation and asterid genome evolution.</title>
        <authorList>
            <person name="Iorizzo M."/>
            <person name="Ellison S."/>
            <person name="Senalik D."/>
            <person name="Zeng P."/>
            <person name="Satapoomin P."/>
            <person name="Huang J."/>
            <person name="Bowman M."/>
            <person name="Iovene M."/>
            <person name="Sanseverino W."/>
            <person name="Cavagnaro P."/>
            <person name="Yildiz M."/>
            <person name="Macko-Podgorni A."/>
            <person name="Moranska E."/>
            <person name="Grzebelus E."/>
            <person name="Grzebelus D."/>
            <person name="Ashrafi H."/>
            <person name="Zheng Z."/>
            <person name="Cheng S."/>
            <person name="Spooner D."/>
            <person name="Van Deynze A."/>
            <person name="Simon P."/>
        </authorList>
    </citation>
    <scope>NUCLEOTIDE SEQUENCE [LARGE SCALE GENOMIC DNA]</scope>
    <source>
        <tissue evidence="7">Leaf</tissue>
    </source>
</reference>
<evidence type="ECO:0000256" key="6">
    <source>
        <dbReference type="SAM" id="Phobius"/>
    </source>
</evidence>
<dbReference type="Gramene" id="KZM96644">
    <property type="protein sequence ID" value="KZM96644"/>
    <property type="gene ID" value="DCAR_015994"/>
</dbReference>
<keyword evidence="3 6" id="KW-1133">Transmembrane helix</keyword>
<protein>
    <submittedName>
        <fullName evidence="7">Uncharacterized protein</fullName>
    </submittedName>
</protein>
<sequence>MNTKLRSLTIPPASLPFSPVVFIMILAPVYDHIIIPFMLRVTKTETVTHIYNALVLD</sequence>
<name>A0A164ZYX5_DAUCS</name>
<evidence type="ECO:0000256" key="3">
    <source>
        <dbReference type="ARBA" id="ARBA00022989"/>
    </source>
</evidence>
<keyword evidence="2 6" id="KW-0812">Transmembrane</keyword>
<accession>A0A164ZYX5</accession>
<feature type="transmembrane region" description="Helical" evidence="6">
    <location>
        <begin position="20"/>
        <end position="39"/>
    </location>
</feature>
<gene>
    <name evidence="7" type="ORF">DCAR_015994</name>
</gene>
<dbReference type="STRING" id="79200.A0A164ZYX5"/>
<dbReference type="InterPro" id="IPR036259">
    <property type="entry name" value="MFS_trans_sf"/>
</dbReference>
<dbReference type="AlphaFoldDB" id="A0A164ZYX5"/>
<dbReference type="InterPro" id="IPR000109">
    <property type="entry name" value="POT_fam"/>
</dbReference>
<organism evidence="7">
    <name type="scientific">Daucus carota subsp. sativus</name>
    <name type="common">Carrot</name>
    <dbReference type="NCBI Taxonomy" id="79200"/>
    <lineage>
        <taxon>Eukaryota</taxon>
        <taxon>Viridiplantae</taxon>
        <taxon>Streptophyta</taxon>
        <taxon>Embryophyta</taxon>
        <taxon>Tracheophyta</taxon>
        <taxon>Spermatophyta</taxon>
        <taxon>Magnoliopsida</taxon>
        <taxon>eudicotyledons</taxon>
        <taxon>Gunneridae</taxon>
        <taxon>Pentapetalae</taxon>
        <taxon>asterids</taxon>
        <taxon>campanulids</taxon>
        <taxon>Apiales</taxon>
        <taxon>Apiaceae</taxon>
        <taxon>Apioideae</taxon>
        <taxon>Scandiceae</taxon>
        <taxon>Daucinae</taxon>
        <taxon>Daucus</taxon>
        <taxon>Daucus sect. Daucus</taxon>
    </lineage>
</organism>
<evidence type="ECO:0000256" key="1">
    <source>
        <dbReference type="ARBA" id="ARBA00004141"/>
    </source>
</evidence>
<dbReference type="Pfam" id="PF00854">
    <property type="entry name" value="PTR2"/>
    <property type="match status" value="1"/>
</dbReference>
<evidence type="ECO:0000256" key="5">
    <source>
        <dbReference type="ARBA" id="ARBA00044504"/>
    </source>
</evidence>
<proteinExistence type="inferred from homology"/>
<comment type="similarity">
    <text evidence="5">Belongs to the major facilitator superfamily. Phosphate:H(+) symporter (TC 2.A.1.9) family.</text>
</comment>
<dbReference type="GO" id="GO:0022857">
    <property type="term" value="F:transmembrane transporter activity"/>
    <property type="evidence" value="ECO:0007669"/>
    <property type="project" value="InterPro"/>
</dbReference>
<dbReference type="GO" id="GO:0016020">
    <property type="term" value="C:membrane"/>
    <property type="evidence" value="ECO:0007669"/>
    <property type="project" value="UniProtKB-SubCell"/>
</dbReference>
<comment type="subcellular location">
    <subcellularLocation>
        <location evidence="1">Membrane</location>
        <topology evidence="1">Multi-pass membrane protein</topology>
    </subcellularLocation>
</comment>
<keyword evidence="4 6" id="KW-0472">Membrane</keyword>
<comment type="caution">
    <text evidence="7">The sequence shown here is derived from an EMBL/GenBank/DDBJ whole genome shotgun (WGS) entry which is preliminary data.</text>
</comment>
<dbReference type="EMBL" id="LNRQ01000004">
    <property type="protein sequence ID" value="KZM96644.1"/>
    <property type="molecule type" value="Genomic_DNA"/>
</dbReference>
<dbReference type="Gene3D" id="1.20.1250.20">
    <property type="entry name" value="MFS general substrate transporter like domains"/>
    <property type="match status" value="1"/>
</dbReference>
<evidence type="ECO:0000313" key="7">
    <source>
        <dbReference type="EMBL" id="KZM96644.1"/>
    </source>
</evidence>
<evidence type="ECO:0000256" key="2">
    <source>
        <dbReference type="ARBA" id="ARBA00022692"/>
    </source>
</evidence>